<evidence type="ECO:0000313" key="3">
    <source>
        <dbReference type="RefSeq" id="XP_022236819.1"/>
    </source>
</evidence>
<dbReference type="PANTHER" id="PTHR46467:SF1">
    <property type="entry name" value="TETHER CONTAINING UBX DOMAIN FOR GLUT4"/>
    <property type="match status" value="1"/>
</dbReference>
<keyword evidence="1" id="KW-0175">Coiled coil</keyword>
<evidence type="ECO:0000256" key="1">
    <source>
        <dbReference type="SAM" id="Coils"/>
    </source>
</evidence>
<dbReference type="RefSeq" id="XP_022236819.1">
    <property type="nucleotide sequence ID" value="XM_022381111.1"/>
</dbReference>
<name>A0ABM1RZL4_LIMPO</name>
<keyword evidence="2" id="KW-1185">Reference proteome</keyword>
<sequence length="109" mass="13305">MNSFFFLSDNLPDESYELTVEDVRYLLKDLKKQRQQLEERQLETKSMREALQMDRALRYKQTVIRIQFPDRLVLQCRFPSVEKGRQGYMQDVWRLDLVCVIYIYRIFGD</sequence>
<reference evidence="3" key="1">
    <citation type="submission" date="2025-08" db="UniProtKB">
        <authorList>
            <consortium name="RefSeq"/>
        </authorList>
    </citation>
    <scope>IDENTIFICATION</scope>
    <source>
        <tissue evidence="3">Muscle</tissue>
    </source>
</reference>
<evidence type="ECO:0000313" key="2">
    <source>
        <dbReference type="Proteomes" id="UP000694941"/>
    </source>
</evidence>
<feature type="non-terminal residue" evidence="3">
    <location>
        <position position="109"/>
    </location>
</feature>
<dbReference type="PANTHER" id="PTHR46467">
    <property type="entry name" value="TETHER CONTAINING UBX DOMAIN FOR GLUT4"/>
    <property type="match status" value="1"/>
</dbReference>
<organism evidence="2 3">
    <name type="scientific">Limulus polyphemus</name>
    <name type="common">Atlantic horseshoe crab</name>
    <dbReference type="NCBI Taxonomy" id="6850"/>
    <lineage>
        <taxon>Eukaryota</taxon>
        <taxon>Metazoa</taxon>
        <taxon>Ecdysozoa</taxon>
        <taxon>Arthropoda</taxon>
        <taxon>Chelicerata</taxon>
        <taxon>Merostomata</taxon>
        <taxon>Xiphosura</taxon>
        <taxon>Limulidae</taxon>
        <taxon>Limulus</taxon>
    </lineage>
</organism>
<dbReference type="Proteomes" id="UP000694941">
    <property type="component" value="Unplaced"/>
</dbReference>
<gene>
    <name evidence="3" type="primary">LOC111084384</name>
</gene>
<feature type="coiled-coil region" evidence="1">
    <location>
        <begin position="20"/>
        <end position="50"/>
    </location>
</feature>
<dbReference type="GeneID" id="111084384"/>
<protein>
    <submittedName>
        <fullName evidence="3">Tether containing UBX domain for GLUT4-like</fullName>
    </submittedName>
</protein>
<accession>A0ABM1RZL4</accession>
<proteinExistence type="predicted"/>